<accession>B8MB69</accession>
<dbReference type="Proteomes" id="UP000001745">
    <property type="component" value="Unassembled WGS sequence"/>
</dbReference>
<sequence>MAEVRNIMGRGWLLNGTSSLLHLLYSSLEFGRTDTAMFNLTLDSSGIIEPDALHTTSSTMQVLLSPDNLTLHLYHSLQGQQNDLLVSASQLRDRIEQLFDVAKVTEKRSSKLRDMTRKILEGWDSKDLATFTDPVQPRFCKLGTMSKSWVGFTRVICAVALFGKGFGELRSQLAKEEHCELAQVILHTKMVRRCLRDVEPTKGEHGEVPSSSEDSDSDDFHDSGLGLSINSSSTNEEPTDTLAYKDYEIGTLCAVRALFDDEHRSMNPVEKYPIVYFLSPMSGYYVVVAGLPVNDYSDNSGTHVASHMIRTFPGIKFCLLHIQNGRFEMTSVITEIKSEPPMSISNEVRKDVEMIASRYEGYAHPGIETDSLFESHTVHKRGEVICVKCAGSPKERKDRPSLDPHVFYGLVASGNKVMKDARLRDCLAQQDYILCFEMEPAEVIKSTDCLIIRGICDYAHSHKNEEWQEYAFATAAAYANYFLSRCPGDTCRQRNFY</sequence>
<evidence type="ECO:0000313" key="3">
    <source>
        <dbReference type="Proteomes" id="UP000001745"/>
    </source>
</evidence>
<feature type="region of interest" description="Disordered" evidence="1">
    <location>
        <begin position="198"/>
        <end position="219"/>
    </location>
</feature>
<dbReference type="GeneID" id="8098082"/>
<dbReference type="InterPro" id="IPR053137">
    <property type="entry name" value="NLR-like"/>
</dbReference>
<organism evidence="2 3">
    <name type="scientific">Talaromyces stipitatus (strain ATCC 10500 / CBS 375.48 / QM 6759 / NRRL 1006)</name>
    <name type="common">Penicillium stipitatum</name>
    <dbReference type="NCBI Taxonomy" id="441959"/>
    <lineage>
        <taxon>Eukaryota</taxon>
        <taxon>Fungi</taxon>
        <taxon>Dikarya</taxon>
        <taxon>Ascomycota</taxon>
        <taxon>Pezizomycotina</taxon>
        <taxon>Eurotiomycetes</taxon>
        <taxon>Eurotiomycetidae</taxon>
        <taxon>Eurotiales</taxon>
        <taxon>Trichocomaceae</taxon>
        <taxon>Talaromyces</taxon>
        <taxon>Talaromyces sect. Talaromyces</taxon>
    </lineage>
</organism>
<feature type="compositionally biased region" description="Basic and acidic residues" evidence="1">
    <location>
        <begin position="198"/>
        <end position="207"/>
    </location>
</feature>
<dbReference type="GO" id="GO:0003824">
    <property type="term" value="F:catalytic activity"/>
    <property type="evidence" value="ECO:0007669"/>
    <property type="project" value="InterPro"/>
</dbReference>
<keyword evidence="3" id="KW-1185">Reference proteome</keyword>
<dbReference type="eggNOG" id="ENOG502RR6X">
    <property type="taxonomic scope" value="Eukaryota"/>
</dbReference>
<dbReference type="RefSeq" id="XP_002482850.1">
    <property type="nucleotide sequence ID" value="XM_002482805.1"/>
</dbReference>
<evidence type="ECO:0000256" key="1">
    <source>
        <dbReference type="SAM" id="MobiDB-lite"/>
    </source>
</evidence>
<dbReference type="PANTHER" id="PTHR46082">
    <property type="entry name" value="ATP/GTP-BINDING PROTEIN-RELATED"/>
    <property type="match status" value="1"/>
</dbReference>
<dbReference type="InParanoid" id="B8MB69"/>
<dbReference type="EMBL" id="EQ962655">
    <property type="protein sequence ID" value="EED18858.1"/>
    <property type="molecule type" value="Genomic_DNA"/>
</dbReference>
<dbReference type="HOGENOM" id="CLU_021751_0_0_1"/>
<dbReference type="STRING" id="441959.B8MB69"/>
<reference evidence="3" key="1">
    <citation type="journal article" date="2015" name="Genome Announc.">
        <title>Genome sequence of the AIDS-associated pathogen Penicillium marneffei (ATCC18224) and its near taxonomic relative Talaromyces stipitatus (ATCC10500).</title>
        <authorList>
            <person name="Nierman W.C."/>
            <person name="Fedorova-Abrams N.D."/>
            <person name="Andrianopoulos A."/>
        </authorList>
    </citation>
    <scope>NUCLEOTIDE SEQUENCE [LARGE SCALE GENOMIC DNA]</scope>
    <source>
        <strain evidence="3">ATCC 10500 / CBS 375.48 / QM 6759 / NRRL 1006</strain>
    </source>
</reference>
<protein>
    <submittedName>
        <fullName evidence="2">Uncharacterized protein</fullName>
    </submittedName>
</protein>
<gene>
    <name evidence="2" type="ORF">TSTA_125700</name>
</gene>
<dbReference type="OrthoDB" id="1577640at2759"/>
<dbReference type="SUPFAM" id="SSF53167">
    <property type="entry name" value="Purine and uridine phosphorylases"/>
    <property type="match status" value="1"/>
</dbReference>
<proteinExistence type="predicted"/>
<dbReference type="VEuPathDB" id="FungiDB:TSTA_125700"/>
<dbReference type="AlphaFoldDB" id="B8MB69"/>
<dbReference type="GO" id="GO:0009116">
    <property type="term" value="P:nucleoside metabolic process"/>
    <property type="evidence" value="ECO:0007669"/>
    <property type="project" value="InterPro"/>
</dbReference>
<dbReference type="OMA" id="EYACATA"/>
<dbReference type="InterPro" id="IPR035994">
    <property type="entry name" value="Nucleoside_phosphorylase_sf"/>
</dbReference>
<dbReference type="PhylomeDB" id="B8MB69"/>
<dbReference type="PANTHER" id="PTHR46082:SF11">
    <property type="entry name" value="AAA+ ATPASE DOMAIN-CONTAINING PROTEIN-RELATED"/>
    <property type="match status" value="1"/>
</dbReference>
<dbReference type="Gene3D" id="3.40.50.1580">
    <property type="entry name" value="Nucleoside phosphorylase domain"/>
    <property type="match status" value="1"/>
</dbReference>
<evidence type="ECO:0000313" key="2">
    <source>
        <dbReference type="EMBL" id="EED18858.1"/>
    </source>
</evidence>
<name>B8MB69_TALSN</name>